<dbReference type="AlphaFoldDB" id="A0A2N4UW32"/>
<name>A0A2N4UW32_9GAMM</name>
<dbReference type="Proteomes" id="UP000234420">
    <property type="component" value="Unassembled WGS sequence"/>
</dbReference>
<accession>A0A2N4UW32</accession>
<dbReference type="GeneID" id="69965874"/>
<organism evidence="1 2">
    <name type="scientific">Photobacterium carnosum</name>
    <dbReference type="NCBI Taxonomy" id="2023717"/>
    <lineage>
        <taxon>Bacteria</taxon>
        <taxon>Pseudomonadati</taxon>
        <taxon>Pseudomonadota</taxon>
        <taxon>Gammaproteobacteria</taxon>
        <taxon>Vibrionales</taxon>
        <taxon>Vibrionaceae</taxon>
        <taxon>Photobacterium</taxon>
    </lineage>
</organism>
<evidence type="ECO:0000313" key="1">
    <source>
        <dbReference type="EMBL" id="PLC59231.1"/>
    </source>
</evidence>
<proteinExistence type="predicted"/>
<dbReference type="RefSeq" id="WP_101767434.1">
    <property type="nucleotide sequence ID" value="NZ_BPPU01000003.1"/>
</dbReference>
<comment type="caution">
    <text evidence="1">The sequence shown here is derived from an EMBL/GenBank/DDBJ whole genome shotgun (WGS) entry which is preliminary data.</text>
</comment>
<keyword evidence="2" id="KW-1185">Reference proteome</keyword>
<protein>
    <submittedName>
        <fullName evidence="1">Uncharacterized protein</fullName>
    </submittedName>
</protein>
<dbReference type="EMBL" id="NPIB01000002">
    <property type="protein sequence ID" value="PLC59231.1"/>
    <property type="molecule type" value="Genomic_DNA"/>
</dbReference>
<reference evidence="1 2" key="1">
    <citation type="journal article" date="2018" name="Syst. Appl. Microbiol.">
        <title>Photobacterium carnosum sp. nov., isolated from spoiled modified atmosphere packaged poultry meat.</title>
        <authorList>
            <person name="Hilgarth M."/>
            <person name="Fuertes S."/>
            <person name="Ehrmann M."/>
            <person name="Vogel R.F."/>
        </authorList>
    </citation>
    <scope>NUCLEOTIDE SEQUENCE [LARGE SCALE GENOMIC DNA]</scope>
    <source>
        <strain evidence="1 2">TMW 2.2021</strain>
    </source>
</reference>
<evidence type="ECO:0000313" key="2">
    <source>
        <dbReference type="Proteomes" id="UP000234420"/>
    </source>
</evidence>
<gene>
    <name evidence="1" type="ORF">CIK00_02905</name>
</gene>
<sequence>MFGKYDKLIIGGILVITGGNASAQQLELPREPEYKTTLGVCSPKNIEDKTLCTFINNITTNPVETAALMNYANEVNSISGLKLLNVQNVLLYETDIQISADCYHKVYRGDDIKYGKIIDFVRRNALTTAIDKITYAKYTSILSPLTITYMEPTAKECAIRIKNSRKNYI</sequence>